<dbReference type="EMBL" id="JAHMHS010000132">
    <property type="protein sequence ID" value="KAK1714095.1"/>
    <property type="molecule type" value="Genomic_DNA"/>
</dbReference>
<proteinExistence type="predicted"/>
<name>A0AAD8U9E2_GLOAC</name>
<reference evidence="1" key="1">
    <citation type="submission" date="2021-12" db="EMBL/GenBank/DDBJ databases">
        <title>Comparative genomics, transcriptomics and evolutionary studies reveal genomic signatures of adaptation to plant cell wall in hemibiotrophic fungi.</title>
        <authorList>
            <consortium name="DOE Joint Genome Institute"/>
            <person name="Baroncelli R."/>
            <person name="Diaz J.F."/>
            <person name="Benocci T."/>
            <person name="Peng M."/>
            <person name="Battaglia E."/>
            <person name="Haridas S."/>
            <person name="Andreopoulos W."/>
            <person name="Labutti K."/>
            <person name="Pangilinan J."/>
            <person name="Floch G.L."/>
            <person name="Makela M.R."/>
            <person name="Henrissat B."/>
            <person name="Grigoriev I.V."/>
            <person name="Crouch J.A."/>
            <person name="De Vries R.P."/>
            <person name="Sukno S.A."/>
            <person name="Thon M.R."/>
        </authorList>
    </citation>
    <scope>NUCLEOTIDE SEQUENCE</scope>
    <source>
        <strain evidence="1">CBS 112980</strain>
    </source>
</reference>
<dbReference type="RefSeq" id="XP_060359911.1">
    <property type="nucleotide sequence ID" value="XM_060503487.1"/>
</dbReference>
<evidence type="ECO:0000313" key="1">
    <source>
        <dbReference type="EMBL" id="KAK1714095.1"/>
    </source>
</evidence>
<accession>A0AAD8U9E2</accession>
<dbReference type="Proteomes" id="UP001244207">
    <property type="component" value="Unassembled WGS sequence"/>
</dbReference>
<dbReference type="AlphaFoldDB" id="A0AAD8U9E2"/>
<gene>
    <name evidence="1" type="ORF">BDZ83DRAFT_550747</name>
</gene>
<protein>
    <submittedName>
        <fullName evidence="1">Uncharacterized protein</fullName>
    </submittedName>
</protein>
<comment type="caution">
    <text evidence="1">The sequence shown here is derived from an EMBL/GenBank/DDBJ whole genome shotgun (WGS) entry which is preliminary data.</text>
</comment>
<feature type="non-terminal residue" evidence="1">
    <location>
        <position position="78"/>
    </location>
</feature>
<evidence type="ECO:0000313" key="2">
    <source>
        <dbReference type="Proteomes" id="UP001244207"/>
    </source>
</evidence>
<dbReference type="GeneID" id="85387386"/>
<sequence>DDDGSIGGCPLCNSKMHCWDQCSRAQSLSTRIKAELIVLRRANKPPIRSRLPFIKVLQDALDKSFEYLFAEAPGMPWT</sequence>
<keyword evidence="2" id="KW-1185">Reference proteome</keyword>
<organism evidence="1 2">
    <name type="scientific">Glomerella acutata</name>
    <name type="common">Colletotrichum acutatum</name>
    <dbReference type="NCBI Taxonomy" id="27357"/>
    <lineage>
        <taxon>Eukaryota</taxon>
        <taxon>Fungi</taxon>
        <taxon>Dikarya</taxon>
        <taxon>Ascomycota</taxon>
        <taxon>Pezizomycotina</taxon>
        <taxon>Sordariomycetes</taxon>
        <taxon>Hypocreomycetidae</taxon>
        <taxon>Glomerellales</taxon>
        <taxon>Glomerellaceae</taxon>
        <taxon>Colletotrichum</taxon>
        <taxon>Colletotrichum acutatum species complex</taxon>
    </lineage>
</organism>
<feature type="non-terminal residue" evidence="1">
    <location>
        <position position="1"/>
    </location>
</feature>